<dbReference type="EnsemblMetazoa" id="CJA32636.1">
    <property type="protein sequence ID" value="CJA32636.1"/>
    <property type="gene ID" value="WBGene00208483"/>
</dbReference>
<proteinExistence type="predicted"/>
<reference evidence="2" key="1">
    <citation type="submission" date="2010-08" db="EMBL/GenBank/DDBJ databases">
        <authorList>
            <consortium name="Caenorhabditis japonica Sequencing Consortium"/>
            <person name="Wilson R.K."/>
        </authorList>
    </citation>
    <scope>NUCLEOTIDE SEQUENCE [LARGE SCALE GENOMIC DNA]</scope>
    <source>
        <strain evidence="2">DF5081</strain>
    </source>
</reference>
<dbReference type="AlphaFoldDB" id="A0A8R1IBM2"/>
<sequence>MLKQSSARVRNGFGTSLAVIGEKIGFGHTKQEAKQKFYQAASNQDHKITSQESTRLSHGCIITSCCLSWRHFGTDLADYETDEEKERTTKNEEVEVEVEEEDEEGCWIIKRDTRKTKERKRKRQKE</sequence>
<evidence type="ECO:0000313" key="2">
    <source>
        <dbReference type="Proteomes" id="UP000005237"/>
    </source>
</evidence>
<accession>A0A8R1IBM2</accession>
<reference evidence="1" key="2">
    <citation type="submission" date="2022-06" db="UniProtKB">
        <authorList>
            <consortium name="EnsemblMetazoa"/>
        </authorList>
    </citation>
    <scope>IDENTIFICATION</scope>
    <source>
        <strain evidence="1">DF5081</strain>
    </source>
</reference>
<dbReference type="Proteomes" id="UP000005237">
    <property type="component" value="Unassembled WGS sequence"/>
</dbReference>
<evidence type="ECO:0000313" key="1">
    <source>
        <dbReference type="EnsemblMetazoa" id="CJA32636.1"/>
    </source>
</evidence>
<protein>
    <submittedName>
        <fullName evidence="1">Uncharacterized protein</fullName>
    </submittedName>
</protein>
<organism evidence="1 2">
    <name type="scientific">Caenorhabditis japonica</name>
    <dbReference type="NCBI Taxonomy" id="281687"/>
    <lineage>
        <taxon>Eukaryota</taxon>
        <taxon>Metazoa</taxon>
        <taxon>Ecdysozoa</taxon>
        <taxon>Nematoda</taxon>
        <taxon>Chromadorea</taxon>
        <taxon>Rhabditida</taxon>
        <taxon>Rhabditina</taxon>
        <taxon>Rhabditomorpha</taxon>
        <taxon>Rhabditoidea</taxon>
        <taxon>Rhabditidae</taxon>
        <taxon>Peloderinae</taxon>
        <taxon>Caenorhabditis</taxon>
    </lineage>
</organism>
<name>A0A8R1IBM2_CAEJA</name>
<keyword evidence="2" id="KW-1185">Reference proteome</keyword>